<dbReference type="PANTHER" id="PTHR11839">
    <property type="entry name" value="UDP/ADP-SUGAR PYROPHOSPHATASE"/>
    <property type="match status" value="1"/>
</dbReference>
<comment type="similarity">
    <text evidence="2">Belongs to the Nudix hydrolase family.</text>
</comment>
<name>A0A9P4S5Y6_9PEZI</name>
<proteinExistence type="inferred from homology"/>
<dbReference type="PROSITE" id="PS00893">
    <property type="entry name" value="NUDIX_BOX"/>
    <property type="match status" value="1"/>
</dbReference>
<dbReference type="InterPro" id="IPR020476">
    <property type="entry name" value="Nudix_hydrolase"/>
</dbReference>
<dbReference type="GO" id="GO:0019693">
    <property type="term" value="P:ribose phosphate metabolic process"/>
    <property type="evidence" value="ECO:0007669"/>
    <property type="project" value="TreeGrafter"/>
</dbReference>
<comment type="caution">
    <text evidence="4">The sequence shown here is derived from an EMBL/GenBank/DDBJ whole genome shotgun (WGS) entry which is preliminary data.</text>
</comment>
<evidence type="ECO:0000256" key="2">
    <source>
        <dbReference type="RuleBase" id="RU003476"/>
    </source>
</evidence>
<sequence>MSVSDSKIVSTEPLDSKDARWTKLVKTTYTDPHGATRDWESAIRPTRPADSPIDGVGILALLHRPSGSEILLQKQFRPPVGGVAIEIPAGLVDEGETAAQAAVRELREETGYVGVAAGVGPIMFNDPGFCNTNLKIVHVTIDLSLPENQPQNLKPKLEENEFIETFSVPVAELYARCKEWEREGFAIDARVGTLAEGVEVARGLGL</sequence>
<dbReference type="GO" id="GO:0006753">
    <property type="term" value="P:nucleoside phosphate metabolic process"/>
    <property type="evidence" value="ECO:0007669"/>
    <property type="project" value="TreeGrafter"/>
</dbReference>
<dbReference type="PRINTS" id="PR00502">
    <property type="entry name" value="NUDIXFAMILY"/>
</dbReference>
<dbReference type="InterPro" id="IPR000086">
    <property type="entry name" value="NUDIX_hydrolase_dom"/>
</dbReference>
<keyword evidence="5" id="KW-1185">Reference proteome</keyword>
<dbReference type="Proteomes" id="UP000799429">
    <property type="component" value="Unassembled WGS sequence"/>
</dbReference>
<dbReference type="InterPro" id="IPR020084">
    <property type="entry name" value="NUDIX_hydrolase_CS"/>
</dbReference>
<dbReference type="CDD" id="cd18888">
    <property type="entry name" value="NUDIX_ADPRase_Nudt5"/>
    <property type="match status" value="1"/>
</dbReference>
<dbReference type="InterPro" id="IPR015797">
    <property type="entry name" value="NUDIX_hydrolase-like_dom_sf"/>
</dbReference>
<dbReference type="FunFam" id="3.90.79.10:FF:000016">
    <property type="entry name" value="ADP-sugar pyrophosphatase isoform X1"/>
    <property type="match status" value="1"/>
</dbReference>
<reference evidence="4" key="1">
    <citation type="journal article" date="2020" name="Stud. Mycol.">
        <title>101 Dothideomycetes genomes: a test case for predicting lifestyles and emergence of pathogens.</title>
        <authorList>
            <person name="Haridas S."/>
            <person name="Albert R."/>
            <person name="Binder M."/>
            <person name="Bloem J."/>
            <person name="Labutti K."/>
            <person name="Salamov A."/>
            <person name="Andreopoulos B."/>
            <person name="Baker S."/>
            <person name="Barry K."/>
            <person name="Bills G."/>
            <person name="Bluhm B."/>
            <person name="Cannon C."/>
            <person name="Castanera R."/>
            <person name="Culley D."/>
            <person name="Daum C."/>
            <person name="Ezra D."/>
            <person name="Gonzalez J."/>
            <person name="Henrissat B."/>
            <person name="Kuo A."/>
            <person name="Liang C."/>
            <person name="Lipzen A."/>
            <person name="Lutzoni F."/>
            <person name="Magnuson J."/>
            <person name="Mondo S."/>
            <person name="Nolan M."/>
            <person name="Ohm R."/>
            <person name="Pangilinan J."/>
            <person name="Park H.-J."/>
            <person name="Ramirez L."/>
            <person name="Alfaro M."/>
            <person name="Sun H."/>
            <person name="Tritt A."/>
            <person name="Yoshinaga Y."/>
            <person name="Zwiers L.-H."/>
            <person name="Turgeon B."/>
            <person name="Goodwin S."/>
            <person name="Spatafora J."/>
            <person name="Crous P."/>
            <person name="Grigoriev I."/>
        </authorList>
    </citation>
    <scope>NUCLEOTIDE SEQUENCE</scope>
    <source>
        <strain evidence="4">CBS 101060</strain>
    </source>
</reference>
<dbReference type="Pfam" id="PF00293">
    <property type="entry name" value="NUDIX"/>
    <property type="match status" value="1"/>
</dbReference>
<protein>
    <recommendedName>
        <fullName evidence="3">Nudix hydrolase domain-containing protein</fullName>
    </recommendedName>
</protein>
<dbReference type="PANTHER" id="PTHR11839:SF1">
    <property type="entry name" value="ADP-SUGAR PYROPHOSPHATASE"/>
    <property type="match status" value="1"/>
</dbReference>
<dbReference type="GO" id="GO:0047631">
    <property type="term" value="F:ADP-ribose diphosphatase activity"/>
    <property type="evidence" value="ECO:0007669"/>
    <property type="project" value="TreeGrafter"/>
</dbReference>
<evidence type="ECO:0000259" key="3">
    <source>
        <dbReference type="PROSITE" id="PS51462"/>
    </source>
</evidence>
<dbReference type="Gene3D" id="3.90.79.10">
    <property type="entry name" value="Nucleoside Triphosphate Pyrophosphohydrolase"/>
    <property type="match status" value="1"/>
</dbReference>
<dbReference type="PROSITE" id="PS51462">
    <property type="entry name" value="NUDIX"/>
    <property type="match status" value="1"/>
</dbReference>
<evidence type="ECO:0000313" key="5">
    <source>
        <dbReference type="Proteomes" id="UP000799429"/>
    </source>
</evidence>
<organism evidence="4 5">
    <name type="scientific">Patellaria atrata CBS 101060</name>
    <dbReference type="NCBI Taxonomy" id="1346257"/>
    <lineage>
        <taxon>Eukaryota</taxon>
        <taxon>Fungi</taxon>
        <taxon>Dikarya</taxon>
        <taxon>Ascomycota</taxon>
        <taxon>Pezizomycotina</taxon>
        <taxon>Dothideomycetes</taxon>
        <taxon>Dothideomycetes incertae sedis</taxon>
        <taxon>Patellariales</taxon>
        <taxon>Patellariaceae</taxon>
        <taxon>Patellaria</taxon>
    </lineage>
</organism>
<feature type="non-terminal residue" evidence="4">
    <location>
        <position position="206"/>
    </location>
</feature>
<accession>A0A9P4S5Y6</accession>
<dbReference type="SUPFAM" id="SSF55811">
    <property type="entry name" value="Nudix"/>
    <property type="match status" value="1"/>
</dbReference>
<dbReference type="GO" id="GO:0005634">
    <property type="term" value="C:nucleus"/>
    <property type="evidence" value="ECO:0007669"/>
    <property type="project" value="TreeGrafter"/>
</dbReference>
<dbReference type="EMBL" id="MU006102">
    <property type="protein sequence ID" value="KAF2836777.1"/>
    <property type="molecule type" value="Genomic_DNA"/>
</dbReference>
<feature type="domain" description="Nudix hydrolase" evidence="3">
    <location>
        <begin position="51"/>
        <end position="190"/>
    </location>
</feature>
<dbReference type="OrthoDB" id="10249920at2759"/>
<dbReference type="AlphaFoldDB" id="A0A9P4S5Y6"/>
<dbReference type="GO" id="GO:0005829">
    <property type="term" value="C:cytosol"/>
    <property type="evidence" value="ECO:0007669"/>
    <property type="project" value="TreeGrafter"/>
</dbReference>
<evidence type="ECO:0000256" key="1">
    <source>
        <dbReference type="ARBA" id="ARBA00022801"/>
    </source>
</evidence>
<keyword evidence="1 2" id="KW-0378">Hydrolase</keyword>
<gene>
    <name evidence="4" type="ORF">M501DRAFT_959468</name>
</gene>
<evidence type="ECO:0000313" key="4">
    <source>
        <dbReference type="EMBL" id="KAF2836777.1"/>
    </source>
</evidence>